<dbReference type="InterPro" id="IPR058922">
    <property type="entry name" value="WHD_DRP"/>
</dbReference>
<evidence type="ECO:0000259" key="8">
    <source>
        <dbReference type="Pfam" id="PF18052"/>
    </source>
</evidence>
<comment type="similarity">
    <text evidence="1">Belongs to the disease resistance NB-LRR family.</text>
</comment>
<protein>
    <submittedName>
        <fullName evidence="11">Uncharacterized protein</fullName>
    </submittedName>
</protein>
<dbReference type="InterPro" id="IPR055414">
    <property type="entry name" value="LRR_R13L4/SHOC2-like"/>
</dbReference>
<dbReference type="eggNOG" id="KOG4658">
    <property type="taxonomic scope" value="Eukaryota"/>
</dbReference>
<dbReference type="GO" id="GO:0000166">
    <property type="term" value="F:nucleotide binding"/>
    <property type="evidence" value="ECO:0007669"/>
    <property type="project" value="UniProtKB-KW"/>
</dbReference>
<dbReference type="InterPro" id="IPR038005">
    <property type="entry name" value="RX-like_CC"/>
</dbReference>
<keyword evidence="5" id="KW-0611">Plant defense</keyword>
<dbReference type="InterPro" id="IPR027417">
    <property type="entry name" value="P-loop_NTPase"/>
</dbReference>
<feature type="domain" description="Disease resistance protein winged helix" evidence="9">
    <location>
        <begin position="761"/>
        <end position="832"/>
    </location>
</feature>
<keyword evidence="3" id="KW-0677">Repeat</keyword>
<dbReference type="InterPro" id="IPR032675">
    <property type="entry name" value="LRR_dom_sf"/>
</dbReference>
<reference evidence="12" key="2">
    <citation type="submission" date="2013-12" db="EMBL/GenBank/DDBJ databases">
        <authorList>
            <person name="Yu Y."/>
            <person name="Lee S."/>
            <person name="de Baynast K."/>
            <person name="Wissotski M."/>
            <person name="Liu L."/>
            <person name="Talag J."/>
            <person name="Goicoechea J."/>
            <person name="Angelova A."/>
            <person name="Jetty R."/>
            <person name="Kudrna D."/>
            <person name="Golser W."/>
            <person name="Rivera L."/>
            <person name="Zhang J."/>
            <person name="Wing R."/>
        </authorList>
    </citation>
    <scope>NUCLEOTIDE SEQUENCE</scope>
</reference>
<keyword evidence="4" id="KW-0547">Nucleotide-binding</keyword>
<dbReference type="InterPro" id="IPR041118">
    <property type="entry name" value="Rx_N"/>
</dbReference>
<name>A0A0D9XUQ4_9ORYZ</name>
<feature type="region of interest" description="Disordered" evidence="7">
    <location>
        <begin position="257"/>
        <end position="345"/>
    </location>
</feature>
<feature type="domain" description="Disease resistance N-terminal" evidence="8">
    <location>
        <begin position="8"/>
        <end position="90"/>
    </location>
</feature>
<dbReference type="SUPFAM" id="SSF52058">
    <property type="entry name" value="L domain-like"/>
    <property type="match status" value="1"/>
</dbReference>
<evidence type="ECO:0000313" key="12">
    <source>
        <dbReference type="Proteomes" id="UP000032180"/>
    </source>
</evidence>
<dbReference type="STRING" id="77586.A0A0D9XUQ4"/>
<proteinExistence type="inferred from homology"/>
<dbReference type="PANTHER" id="PTHR23155">
    <property type="entry name" value="DISEASE RESISTANCE PROTEIN RP"/>
    <property type="match status" value="1"/>
</dbReference>
<dbReference type="Gene3D" id="1.20.5.4130">
    <property type="match status" value="1"/>
</dbReference>
<sequence>MAEVAAGAVSSLLGLLRDEARLLGRVGTDVQFIKEEMESMNSFLKHLGKTQPRGASGEKEHDEQVRTWMKQVRELAHDCSNCIDLYIQRSDPALHRAQGGLVWRYVWWLPWFVNKRLAQHKAAVQLGDLKDRARDVGERRLRYGVEVPTKNKASTDDDGLNLSGEMVTSVFVHDSAGPGRLPRALEDRTREEYCREKLNKWLLKQHKTKIVISCVAAEEDFNPAVWIDLPEVHSKFDMPLEPWEILCYILLKLNPNSQPQPAEQATDQHRQDEQDTDDCIKEEDRNEDDDEEEDKNEDEEEDNDEEDDDEEVVVDEEGDNDEEDDDEEVVLDEEEEEEEEEDSIREAWDEKYKVYDEIWEKIVKTNVDAKIKEIKTNIDKEVKSTFDEIQKRLRNQNLTNNVDDDVVSTKLRKLFLALLPPVPNDDVDDKKWAREAQKDLKLHNEKIIKKTAKMLQDHMEAGSQDHTEAASDDKIRLSEEQYVNILRMVFPTSTPLQVQKQDKSATKSTGVTATTLGEDQIKEIVHKAMQDKQLEEHRKLEAADLTGEEINKEIESIQYEIEEQLLIEWIVKKIKEHLNKDKKTLIILQDDKGFLSSWKQTRNGLELLGCDGAGAMVVIITKKSQAAKQFCYPLQEPINYSLVGLYHDSLLQLTRQQANENNNSNSQIFRHILDKCDPDEFCMKMFAHALYAKPSRSNNELCKLHNVLVSQKPVGSTSTYRNNDTTKLVSQASRNNAKKMFKFSYHDLPKEYKSCLLYLAIFSKGDNIKRSNLEERWVVEGLITQEDWPSAMRSAGRCFDELIDRWLVCPSAFDGLGKVKTCVVGDLVHEFITKTAKKQHIVQTRLSHHLAHHFSAFSNLPLRRSDKIDKFMQNLRKFSPYLRMLKVLDLQDCQLFDKNNRYLKNICNRIVLLKYLSIRRTNVTRLPTTINNLQELEVLDIRETKVPQSDTEYVLILKLKRLLAGRVYSSPSSTTGLALRNEKTAPCSVLAPHQIEKMESLEVLSNVSAQNSKNLKDIGKLWQLRKLGVVIDDDKGQLKNLVGAIINLNECLRSLSITLVGTTREQTPPPSEEPPLQHDLSRRLDHTKLLLESLSITGVTHRVHLLPLLAQVSDNLAKLTLSKTSLKQGNLNDIAKLPNLCCFRLRHKAYTDTQITFNDQEFSELKYLIIEDTDITRIRFEEGATPKLENIIMSFTSIQYLDGINYLSNLKELELNGITELEFASFAGARHLSKVTLRSTSLDLRELEKTLAELPSLRSLVLLEKSSCIGNRLNFKESEYAKLNLLVVKCSDITSISFSEKAAPILSKIVWSFTTKQNVHLSGIGNLPELKEIQLTCDHVPNQVIHEINAHKNKNLLTFSKQQEQPEEKEKEAEEKSYGMAWQDHRFWNFYIVESWAWKTRRGMARHERVDAIAACVRCSDKSYAA</sequence>
<dbReference type="PANTHER" id="PTHR23155:SF1062">
    <property type="entry name" value="OS11G0579400 PROTEIN"/>
    <property type="match status" value="1"/>
</dbReference>
<evidence type="ECO:0000313" key="11">
    <source>
        <dbReference type="EnsemblPlants" id="LPERR11G17670.1"/>
    </source>
</evidence>
<organism evidence="11 12">
    <name type="scientific">Leersia perrieri</name>
    <dbReference type="NCBI Taxonomy" id="77586"/>
    <lineage>
        <taxon>Eukaryota</taxon>
        <taxon>Viridiplantae</taxon>
        <taxon>Streptophyta</taxon>
        <taxon>Embryophyta</taxon>
        <taxon>Tracheophyta</taxon>
        <taxon>Spermatophyta</taxon>
        <taxon>Magnoliopsida</taxon>
        <taxon>Liliopsida</taxon>
        <taxon>Poales</taxon>
        <taxon>Poaceae</taxon>
        <taxon>BOP clade</taxon>
        <taxon>Oryzoideae</taxon>
        <taxon>Oryzeae</taxon>
        <taxon>Oryzinae</taxon>
        <taxon>Leersia</taxon>
    </lineage>
</organism>
<reference evidence="11" key="3">
    <citation type="submission" date="2015-04" db="UniProtKB">
        <authorList>
            <consortium name="EnsemblPlants"/>
        </authorList>
    </citation>
    <scope>IDENTIFICATION</scope>
</reference>
<dbReference type="HOGENOM" id="CLU_000837_7_3_1"/>
<evidence type="ECO:0000259" key="9">
    <source>
        <dbReference type="Pfam" id="PF23559"/>
    </source>
</evidence>
<dbReference type="CDD" id="cd14798">
    <property type="entry name" value="RX-CC_like"/>
    <property type="match status" value="1"/>
</dbReference>
<feature type="compositionally biased region" description="Acidic residues" evidence="7">
    <location>
        <begin position="285"/>
        <end position="343"/>
    </location>
</feature>
<dbReference type="Gene3D" id="1.10.10.10">
    <property type="entry name" value="Winged helix-like DNA-binding domain superfamily/Winged helix DNA-binding domain"/>
    <property type="match status" value="1"/>
</dbReference>
<feature type="compositionally biased region" description="Basic and acidic residues" evidence="7">
    <location>
        <begin position="266"/>
        <end position="284"/>
    </location>
</feature>
<feature type="domain" description="Disease resistance R13L4/SHOC-2-like LRR" evidence="10">
    <location>
        <begin position="882"/>
        <end position="1213"/>
    </location>
</feature>
<dbReference type="SUPFAM" id="SSF52540">
    <property type="entry name" value="P-loop containing nucleoside triphosphate hydrolases"/>
    <property type="match status" value="1"/>
</dbReference>
<dbReference type="Gene3D" id="3.80.10.10">
    <property type="entry name" value="Ribonuclease Inhibitor"/>
    <property type="match status" value="2"/>
</dbReference>
<keyword evidence="12" id="KW-1185">Reference proteome</keyword>
<dbReference type="Pfam" id="PF18052">
    <property type="entry name" value="Rx_N"/>
    <property type="match status" value="1"/>
</dbReference>
<dbReference type="SUPFAM" id="SSF52047">
    <property type="entry name" value="RNI-like"/>
    <property type="match status" value="1"/>
</dbReference>
<dbReference type="GO" id="GO:0098542">
    <property type="term" value="P:defense response to other organism"/>
    <property type="evidence" value="ECO:0007669"/>
    <property type="project" value="TreeGrafter"/>
</dbReference>
<accession>A0A0D9XUQ4</accession>
<evidence type="ECO:0000256" key="4">
    <source>
        <dbReference type="ARBA" id="ARBA00022741"/>
    </source>
</evidence>
<evidence type="ECO:0000256" key="5">
    <source>
        <dbReference type="ARBA" id="ARBA00022821"/>
    </source>
</evidence>
<evidence type="ECO:0000256" key="2">
    <source>
        <dbReference type="ARBA" id="ARBA00022614"/>
    </source>
</evidence>
<keyword evidence="6" id="KW-0175">Coiled coil</keyword>
<reference evidence="11 12" key="1">
    <citation type="submission" date="2012-08" db="EMBL/GenBank/DDBJ databases">
        <title>Oryza genome evolution.</title>
        <authorList>
            <person name="Wing R.A."/>
        </authorList>
    </citation>
    <scope>NUCLEOTIDE SEQUENCE</scope>
</reference>
<dbReference type="Pfam" id="PF23598">
    <property type="entry name" value="LRR_14"/>
    <property type="match status" value="1"/>
</dbReference>
<keyword evidence="2" id="KW-0433">Leucine-rich repeat</keyword>
<dbReference type="Gramene" id="LPERR11G17670.1">
    <property type="protein sequence ID" value="LPERR11G17670.1"/>
    <property type="gene ID" value="LPERR11G17670"/>
</dbReference>
<evidence type="ECO:0000256" key="1">
    <source>
        <dbReference type="ARBA" id="ARBA00008894"/>
    </source>
</evidence>
<dbReference type="Pfam" id="PF23559">
    <property type="entry name" value="WHD_DRP"/>
    <property type="match status" value="1"/>
</dbReference>
<dbReference type="InterPro" id="IPR044974">
    <property type="entry name" value="Disease_R_plants"/>
</dbReference>
<dbReference type="EnsemblPlants" id="LPERR11G17670.1">
    <property type="protein sequence ID" value="LPERR11G17670.1"/>
    <property type="gene ID" value="LPERR11G17670"/>
</dbReference>
<dbReference type="InterPro" id="IPR036388">
    <property type="entry name" value="WH-like_DNA-bd_sf"/>
</dbReference>
<evidence type="ECO:0000256" key="6">
    <source>
        <dbReference type="ARBA" id="ARBA00023054"/>
    </source>
</evidence>
<evidence type="ECO:0000259" key="10">
    <source>
        <dbReference type="Pfam" id="PF23598"/>
    </source>
</evidence>
<dbReference type="Proteomes" id="UP000032180">
    <property type="component" value="Chromosome 11"/>
</dbReference>
<evidence type="ECO:0000256" key="7">
    <source>
        <dbReference type="SAM" id="MobiDB-lite"/>
    </source>
</evidence>
<evidence type="ECO:0000256" key="3">
    <source>
        <dbReference type="ARBA" id="ARBA00022737"/>
    </source>
</evidence>